<dbReference type="PANTHER" id="PTHR31286:SF99">
    <property type="entry name" value="DUF4283 DOMAIN-CONTAINING PROTEIN"/>
    <property type="match status" value="1"/>
</dbReference>
<feature type="compositionally biased region" description="Basic and acidic residues" evidence="1">
    <location>
        <begin position="350"/>
        <end position="368"/>
    </location>
</feature>
<feature type="domain" description="DUF4283" evidence="2">
    <location>
        <begin position="34"/>
        <end position="114"/>
    </location>
</feature>
<dbReference type="EMBL" id="CAMGYJ010000006">
    <property type="protein sequence ID" value="CAI0437164.1"/>
    <property type="molecule type" value="Genomic_DNA"/>
</dbReference>
<gene>
    <name evidence="3" type="ORF">LITE_LOCUS25361</name>
</gene>
<evidence type="ECO:0000313" key="4">
    <source>
        <dbReference type="Proteomes" id="UP001154282"/>
    </source>
</evidence>
<feature type="region of interest" description="Disordered" evidence="1">
    <location>
        <begin position="249"/>
        <end position="377"/>
    </location>
</feature>
<name>A0AAV0LTP6_9ROSI</name>
<feature type="compositionally biased region" description="Basic and acidic residues" evidence="1">
    <location>
        <begin position="300"/>
        <end position="310"/>
    </location>
</feature>
<feature type="compositionally biased region" description="Polar residues" evidence="1">
    <location>
        <begin position="311"/>
        <end position="333"/>
    </location>
</feature>
<keyword evidence="4" id="KW-1185">Reference proteome</keyword>
<organism evidence="3 4">
    <name type="scientific">Linum tenue</name>
    <dbReference type="NCBI Taxonomy" id="586396"/>
    <lineage>
        <taxon>Eukaryota</taxon>
        <taxon>Viridiplantae</taxon>
        <taxon>Streptophyta</taxon>
        <taxon>Embryophyta</taxon>
        <taxon>Tracheophyta</taxon>
        <taxon>Spermatophyta</taxon>
        <taxon>Magnoliopsida</taxon>
        <taxon>eudicotyledons</taxon>
        <taxon>Gunneridae</taxon>
        <taxon>Pentapetalae</taxon>
        <taxon>rosids</taxon>
        <taxon>fabids</taxon>
        <taxon>Malpighiales</taxon>
        <taxon>Linaceae</taxon>
        <taxon>Linum</taxon>
    </lineage>
</organism>
<evidence type="ECO:0000259" key="2">
    <source>
        <dbReference type="Pfam" id="PF14111"/>
    </source>
</evidence>
<evidence type="ECO:0000256" key="1">
    <source>
        <dbReference type="SAM" id="MobiDB-lite"/>
    </source>
</evidence>
<dbReference type="PANTHER" id="PTHR31286">
    <property type="entry name" value="GLYCINE-RICH CELL WALL STRUCTURAL PROTEIN 1.8-LIKE"/>
    <property type="match status" value="1"/>
</dbReference>
<reference evidence="3" key="1">
    <citation type="submission" date="2022-08" db="EMBL/GenBank/DDBJ databases">
        <authorList>
            <person name="Gutierrez-Valencia J."/>
        </authorList>
    </citation>
    <scope>NUCLEOTIDE SEQUENCE</scope>
</reference>
<dbReference type="Proteomes" id="UP001154282">
    <property type="component" value="Unassembled WGS sequence"/>
</dbReference>
<evidence type="ECO:0000313" key="3">
    <source>
        <dbReference type="EMBL" id="CAI0437164.1"/>
    </source>
</evidence>
<dbReference type="InterPro" id="IPR040256">
    <property type="entry name" value="At4g02000-like"/>
</dbReference>
<proteinExistence type="predicted"/>
<sequence>MREDGLEEGFDGDDDPTCPQIYFTAAEEREYCRKLRSALIVKPLGRIVSYTAVSIRLNTLWAKAGGIQVTSMKNGYFLVRFTSGMDYERAVTNGPWMIGPNYLSVHMWDKNFDPYSHEVSSTLVWARLLDLPLHYFHQEAVMKIGHRIGKPIRIDEATRTAARSDYARVCVQVDLTRPLLSKFSIKGKKYFIQYEGLENICLNCGTYAEKWGCSCVKSQAPMEEEQATPVPPQTTSLNEPLYGEWMIAKRKPRSQKKDQRAEANLKGTKTGNGSNKGAGGSRHAVLEEEEETLTGSESTDTAHETSKRAQEQSGGAKSRTKGPTQTQPVSQGRDNAHPKEVQAAESTGHGSKEMAVEKSVPKTDHPELGSKAGQPIQRAMESDQVIVDEEGGNGFSRVAVIPDANGAKGRPPDLSPHYGQLKSRDKEEYIEKDSSGMQLDGNLPPIV</sequence>
<protein>
    <recommendedName>
        <fullName evidence="2">DUF4283 domain-containing protein</fullName>
    </recommendedName>
</protein>
<dbReference type="InterPro" id="IPR025558">
    <property type="entry name" value="DUF4283"/>
</dbReference>
<dbReference type="Pfam" id="PF14111">
    <property type="entry name" value="DUF4283"/>
    <property type="match status" value="1"/>
</dbReference>
<comment type="caution">
    <text evidence="3">The sequence shown here is derived from an EMBL/GenBank/DDBJ whole genome shotgun (WGS) entry which is preliminary data.</text>
</comment>
<accession>A0AAV0LTP6</accession>
<dbReference type="AlphaFoldDB" id="A0AAV0LTP6"/>